<dbReference type="InterPro" id="IPR011723">
    <property type="entry name" value="Znf/thioredoxin_put"/>
</dbReference>
<keyword evidence="2" id="KW-0812">Transmembrane</keyword>
<keyword evidence="2" id="KW-1133">Transmembrane helix</keyword>
<gene>
    <name evidence="4" type="ORF">GXW76_15700</name>
</gene>
<evidence type="ECO:0000313" key="5">
    <source>
        <dbReference type="Proteomes" id="UP001138751"/>
    </source>
</evidence>
<dbReference type="NCBIfam" id="TIGR02098">
    <property type="entry name" value="MJ0042_CXXC"/>
    <property type="match status" value="1"/>
</dbReference>
<evidence type="ECO:0000313" key="4">
    <source>
        <dbReference type="EMBL" id="MBR0672624.1"/>
    </source>
</evidence>
<dbReference type="AlphaFoldDB" id="A0A9X9WZP5"/>
<accession>A0A9X9WZP5</accession>
<feature type="transmembrane region" description="Helical" evidence="2">
    <location>
        <begin position="92"/>
        <end position="110"/>
    </location>
</feature>
<dbReference type="Pfam" id="PF13717">
    <property type="entry name" value="Zn_ribbon_4"/>
    <property type="match status" value="1"/>
</dbReference>
<reference evidence="4" key="2">
    <citation type="journal article" date="2021" name="Syst. Appl. Microbiol.">
        <title>Roseomonas hellenica sp. nov., isolated from roots of wild-growing Alkanna tinctoria.</title>
        <authorList>
            <person name="Rat A."/>
            <person name="Naranjo H.D."/>
            <person name="Lebbe L."/>
            <person name="Cnockaert M."/>
            <person name="Krigas N."/>
            <person name="Grigoriadou K."/>
            <person name="Maloupa E."/>
            <person name="Willems A."/>
        </authorList>
    </citation>
    <scope>NUCLEOTIDE SEQUENCE</scope>
    <source>
        <strain evidence="4">LMG 31231</strain>
    </source>
</reference>
<evidence type="ECO:0000259" key="3">
    <source>
        <dbReference type="Pfam" id="PF13717"/>
    </source>
</evidence>
<feature type="region of interest" description="Disordered" evidence="1">
    <location>
        <begin position="42"/>
        <end position="83"/>
    </location>
</feature>
<protein>
    <recommendedName>
        <fullName evidence="3">Zinc finger/thioredoxin putative domain-containing protein</fullName>
    </recommendedName>
</protein>
<sequence>MRIACPACTTEYEVPDRLLGGPARSLRCSRCAAEFPLPQVEAAPVAEPVPPPPAPEPAPLPVEPHPPFAAPPVPERAPTAAEGEPDRALVRAWTASLAIVAGGAVALVVFREAIMAAWPPATRFFAMLGLA</sequence>
<feature type="compositionally biased region" description="Pro residues" evidence="1">
    <location>
        <begin position="47"/>
        <end position="75"/>
    </location>
</feature>
<organism evidence="4 5">
    <name type="scientific">Neoroseomonas soli</name>
    <dbReference type="NCBI Taxonomy" id="1081025"/>
    <lineage>
        <taxon>Bacteria</taxon>
        <taxon>Pseudomonadati</taxon>
        <taxon>Pseudomonadota</taxon>
        <taxon>Alphaproteobacteria</taxon>
        <taxon>Acetobacterales</taxon>
        <taxon>Acetobacteraceae</taxon>
        <taxon>Neoroseomonas</taxon>
    </lineage>
</organism>
<name>A0A9X9WZP5_9PROT</name>
<proteinExistence type="predicted"/>
<dbReference type="EMBL" id="JAAEDM010000045">
    <property type="protein sequence ID" value="MBR0672624.1"/>
    <property type="molecule type" value="Genomic_DNA"/>
</dbReference>
<feature type="domain" description="Zinc finger/thioredoxin putative" evidence="3">
    <location>
        <begin position="1"/>
        <end position="35"/>
    </location>
</feature>
<dbReference type="Proteomes" id="UP001138751">
    <property type="component" value="Unassembled WGS sequence"/>
</dbReference>
<keyword evidence="5" id="KW-1185">Reference proteome</keyword>
<keyword evidence="2" id="KW-0472">Membrane</keyword>
<evidence type="ECO:0000256" key="2">
    <source>
        <dbReference type="SAM" id="Phobius"/>
    </source>
</evidence>
<evidence type="ECO:0000256" key="1">
    <source>
        <dbReference type="SAM" id="MobiDB-lite"/>
    </source>
</evidence>
<comment type="caution">
    <text evidence="4">The sequence shown here is derived from an EMBL/GenBank/DDBJ whole genome shotgun (WGS) entry which is preliminary data.</text>
</comment>
<dbReference type="RefSeq" id="WP_211863039.1">
    <property type="nucleotide sequence ID" value="NZ_JAAEDM010000045.1"/>
</dbReference>
<reference evidence="4" key="1">
    <citation type="submission" date="2020-01" db="EMBL/GenBank/DDBJ databases">
        <authorList>
            <person name="Rat A."/>
        </authorList>
    </citation>
    <scope>NUCLEOTIDE SEQUENCE</scope>
    <source>
        <strain evidence="4">LMG 31231</strain>
    </source>
</reference>